<evidence type="ECO:0000313" key="2">
    <source>
        <dbReference type="EMBL" id="MCK1783342.1"/>
    </source>
</evidence>
<name>A0ABT0ECH2_9PSED</name>
<organism evidence="2 3">
    <name type="scientific">Pseudomonas emilianonis</name>
    <dbReference type="NCBI Taxonomy" id="2915812"/>
    <lineage>
        <taxon>Bacteria</taxon>
        <taxon>Pseudomonadati</taxon>
        <taxon>Pseudomonadota</taxon>
        <taxon>Gammaproteobacteria</taxon>
        <taxon>Pseudomonadales</taxon>
        <taxon>Pseudomonadaceae</taxon>
        <taxon>Pseudomonas</taxon>
    </lineage>
</organism>
<dbReference type="Pfam" id="PF02413">
    <property type="entry name" value="Caudo_TAP"/>
    <property type="match status" value="1"/>
</dbReference>
<dbReference type="RefSeq" id="WP_247396145.1">
    <property type="nucleotide sequence ID" value="NZ_JAKNRV010000012.1"/>
</dbReference>
<gene>
    <name evidence="2" type="ORF">L9Z73_02910</name>
</gene>
<reference evidence="2 3" key="1">
    <citation type="submission" date="2022-02" db="EMBL/GenBank/DDBJ databases">
        <title>Comparative genomics of the first Antarctic Pseudomonas spp. capable of biotransforming 2,4,6-Trinitrotoluene.</title>
        <authorList>
            <person name="Cabrera M.A."/>
            <person name="Marquez S.L."/>
            <person name="Perez-Donoso J.M."/>
        </authorList>
    </citation>
    <scope>NUCLEOTIDE SEQUENCE [LARGE SCALE GENOMIC DNA]</scope>
    <source>
        <strain evidence="2 3">TNT11</strain>
    </source>
</reference>
<feature type="compositionally biased region" description="Pro residues" evidence="1">
    <location>
        <begin position="120"/>
        <end position="130"/>
    </location>
</feature>
<sequence>MSNNPGYAYATTKAYAFMVDGPEADPDNPQATYPNYEVETFWPLSDGFPPIVPSPAERLAQARIERDRLLTYATLRINPLQDDVDNDESSPEGAALLKLWKQYRSAVSKTETKPGWPDAPQWPDPPIPLE</sequence>
<feature type="region of interest" description="Disordered" evidence="1">
    <location>
        <begin position="109"/>
        <end position="130"/>
    </location>
</feature>
<evidence type="ECO:0000256" key="1">
    <source>
        <dbReference type="SAM" id="MobiDB-lite"/>
    </source>
</evidence>
<dbReference type="EMBL" id="JAKNRV010000012">
    <property type="protein sequence ID" value="MCK1783342.1"/>
    <property type="molecule type" value="Genomic_DNA"/>
</dbReference>
<protein>
    <submittedName>
        <fullName evidence="2">Tail fiber assembly protein</fullName>
    </submittedName>
</protein>
<keyword evidence="3" id="KW-1185">Reference proteome</keyword>
<comment type="caution">
    <text evidence="2">The sequence shown here is derived from an EMBL/GenBank/DDBJ whole genome shotgun (WGS) entry which is preliminary data.</text>
</comment>
<evidence type="ECO:0000313" key="3">
    <source>
        <dbReference type="Proteomes" id="UP001317085"/>
    </source>
</evidence>
<dbReference type="Proteomes" id="UP001317085">
    <property type="component" value="Unassembled WGS sequence"/>
</dbReference>
<proteinExistence type="predicted"/>
<accession>A0ABT0ECH2</accession>
<dbReference type="InterPro" id="IPR003458">
    <property type="entry name" value="Phage_T4_Gp38_tail_assem"/>
</dbReference>